<gene>
    <name evidence="1" type="ORF">ACFOGI_02125</name>
</gene>
<dbReference type="RefSeq" id="WP_390267700.1">
    <property type="nucleotide sequence ID" value="NZ_JBHRSA010000004.1"/>
</dbReference>
<name>A0ABV7CRL1_9BACI</name>
<sequence length="59" mass="7097">MSGNDYVKFVTQQLVQYMDQPPAERKKKKEKDQQGHPFYINRWLGVIPFAWKTIRKKAE</sequence>
<protein>
    <submittedName>
        <fullName evidence="1">YqzE family protein</fullName>
    </submittedName>
</protein>
<keyword evidence="2" id="KW-1185">Reference proteome</keyword>
<dbReference type="Pfam" id="PF14038">
    <property type="entry name" value="YqzE"/>
    <property type="match status" value="1"/>
</dbReference>
<comment type="caution">
    <text evidence="1">The sequence shown here is derived from an EMBL/GenBank/DDBJ whole genome shotgun (WGS) entry which is preliminary data.</text>
</comment>
<proteinExistence type="predicted"/>
<reference evidence="2" key="1">
    <citation type="journal article" date="2019" name="Int. J. Syst. Evol. Microbiol.">
        <title>The Global Catalogue of Microorganisms (GCM) 10K type strain sequencing project: providing services to taxonomists for standard genome sequencing and annotation.</title>
        <authorList>
            <consortium name="The Broad Institute Genomics Platform"/>
            <consortium name="The Broad Institute Genome Sequencing Center for Infectious Disease"/>
            <person name="Wu L."/>
            <person name="Ma J."/>
        </authorList>
    </citation>
    <scope>NUCLEOTIDE SEQUENCE [LARGE SCALE GENOMIC DNA]</scope>
    <source>
        <strain evidence="2">KCTC 13128</strain>
    </source>
</reference>
<dbReference type="EMBL" id="JBHRSA010000004">
    <property type="protein sequence ID" value="MFC3039051.1"/>
    <property type="molecule type" value="Genomic_DNA"/>
</dbReference>
<evidence type="ECO:0000313" key="1">
    <source>
        <dbReference type="EMBL" id="MFC3039051.1"/>
    </source>
</evidence>
<accession>A0ABV7CRL1</accession>
<dbReference type="Proteomes" id="UP001595279">
    <property type="component" value="Unassembled WGS sequence"/>
</dbReference>
<dbReference type="InterPro" id="IPR025622">
    <property type="entry name" value="YqzE"/>
</dbReference>
<organism evidence="1 2">
    <name type="scientific">Virgibacillus xinjiangensis</name>
    <dbReference type="NCBI Taxonomy" id="393090"/>
    <lineage>
        <taxon>Bacteria</taxon>
        <taxon>Bacillati</taxon>
        <taxon>Bacillota</taxon>
        <taxon>Bacilli</taxon>
        <taxon>Bacillales</taxon>
        <taxon>Bacillaceae</taxon>
        <taxon>Virgibacillus</taxon>
    </lineage>
</organism>
<evidence type="ECO:0000313" key="2">
    <source>
        <dbReference type="Proteomes" id="UP001595279"/>
    </source>
</evidence>